<organism evidence="10 11">
    <name type="scientific">Mytilus coruscus</name>
    <name type="common">Sea mussel</name>
    <dbReference type="NCBI Taxonomy" id="42192"/>
    <lineage>
        <taxon>Eukaryota</taxon>
        <taxon>Metazoa</taxon>
        <taxon>Spiralia</taxon>
        <taxon>Lophotrochozoa</taxon>
        <taxon>Mollusca</taxon>
        <taxon>Bivalvia</taxon>
        <taxon>Autobranchia</taxon>
        <taxon>Pteriomorphia</taxon>
        <taxon>Mytilida</taxon>
        <taxon>Mytiloidea</taxon>
        <taxon>Mytilidae</taxon>
        <taxon>Mytilinae</taxon>
        <taxon>Mytilus</taxon>
    </lineage>
</organism>
<dbReference type="PANTHER" id="PTHR33568">
    <property type="entry name" value="DNA POLYMERASE"/>
    <property type="match status" value="1"/>
</dbReference>
<name>A0A6J8EMV0_MYTCO</name>
<comment type="similarity">
    <text evidence="1">Belongs to the DNA polymerase type-B family.</text>
</comment>
<dbReference type="Proteomes" id="UP000507470">
    <property type="component" value="Unassembled WGS sequence"/>
</dbReference>
<keyword evidence="6" id="KW-0239">DNA-directed DNA polymerase</keyword>
<feature type="domain" description="DNA-directed DNA polymerase family B mitochondria/virus" evidence="9">
    <location>
        <begin position="328"/>
        <end position="655"/>
    </location>
</feature>
<evidence type="ECO:0000256" key="7">
    <source>
        <dbReference type="ARBA" id="ARBA00023125"/>
    </source>
</evidence>
<evidence type="ECO:0000256" key="1">
    <source>
        <dbReference type="ARBA" id="ARBA00005755"/>
    </source>
</evidence>
<dbReference type="SUPFAM" id="SSF56672">
    <property type="entry name" value="DNA/RNA polymerases"/>
    <property type="match status" value="1"/>
</dbReference>
<dbReference type="GO" id="GO:0003887">
    <property type="term" value="F:DNA-directed DNA polymerase activity"/>
    <property type="evidence" value="ECO:0007669"/>
    <property type="project" value="UniProtKB-KW"/>
</dbReference>
<evidence type="ECO:0000256" key="6">
    <source>
        <dbReference type="ARBA" id="ARBA00022932"/>
    </source>
</evidence>
<evidence type="ECO:0000256" key="5">
    <source>
        <dbReference type="ARBA" id="ARBA00022705"/>
    </source>
</evidence>
<keyword evidence="11" id="KW-1185">Reference proteome</keyword>
<keyword evidence="5" id="KW-0235">DNA replication</keyword>
<dbReference type="InterPro" id="IPR006172">
    <property type="entry name" value="DNA-dir_DNA_pol_B"/>
</dbReference>
<dbReference type="InterPro" id="IPR012337">
    <property type="entry name" value="RNaseH-like_sf"/>
</dbReference>
<dbReference type="InterPro" id="IPR004868">
    <property type="entry name" value="DNA-dir_DNA_pol_B_mt/vir"/>
</dbReference>
<evidence type="ECO:0000256" key="3">
    <source>
        <dbReference type="ARBA" id="ARBA00022679"/>
    </source>
</evidence>
<dbReference type="InterPro" id="IPR043502">
    <property type="entry name" value="DNA/RNA_pol_sf"/>
</dbReference>
<evidence type="ECO:0000256" key="2">
    <source>
        <dbReference type="ARBA" id="ARBA00012417"/>
    </source>
</evidence>
<gene>
    <name evidence="10" type="ORF">MCOR_53988</name>
</gene>
<dbReference type="PANTHER" id="PTHR33568:SF3">
    <property type="entry name" value="DNA-DIRECTED DNA POLYMERASE"/>
    <property type="match status" value="1"/>
</dbReference>
<sequence>MKLSKIPKCFGLEELQKGYFPHLFNTKEHQSYKGPYPAARYYGVEYIGEGEAETFWKWYHSKEDEFFDFQSEMYNYCVSDVDILRRGCMQFRKIMMEVTSVSETNEKGEITHTDGIDPYNYVTIASACQAIYRQLFLKEEYETHVTNLIDNEALKCPSKYENGTLKVRLPDGEWETKETLDSSNMYRIGKTVFVKSPIAVVPSEGYVSRDNFSKVSIQWLEWIMERKRRKGKHLHIQHALNGRGGEHRVPGTNYRLDGYVESPKKTAYEFLGCCFHGCISCFPHDRTKTTHPMTKHSMNELYYLTKKRERELRRLGYEYVSIWECEFHQQLARDDQMKEYVSTLDVTDRLNIRDSFFGGRTNAIKLYQECTEPGETIEYYDFTSLYPSVNKYAKYPVGHPVIITSDFQDISNYFGVVKVKVLHERRQLLHPVLPYISNGKLKFPLCKKCADDENQDDCICTDEERAITGTWCTPELELARSKGYKILKIYEVYHFEDFKMYDRLTGEGGLFDGYVNMFLKFKQEATGFPEECQTDQQKMDYIADYARNEGIHLDYNNIRKNPGLRSLAKICLNSFWGKFGQRLNMKQTSFFHEKEADKFFQLLSDPRKDVRDFHIISKDLVQMEYLDDPSFLPLDFKTNIFIAAFTTCWARLKLYGLLEQTGKNALYVDTDSIIFRDKD</sequence>
<dbReference type="SUPFAM" id="SSF53098">
    <property type="entry name" value="Ribonuclease H-like"/>
    <property type="match status" value="1"/>
</dbReference>
<reference evidence="10 11" key="1">
    <citation type="submission" date="2020-06" db="EMBL/GenBank/DDBJ databases">
        <authorList>
            <person name="Li R."/>
            <person name="Bekaert M."/>
        </authorList>
    </citation>
    <scope>NUCLEOTIDE SEQUENCE [LARGE SCALE GENOMIC DNA]</scope>
    <source>
        <strain evidence="11">wild</strain>
    </source>
</reference>
<dbReference type="GO" id="GO:0003677">
    <property type="term" value="F:DNA binding"/>
    <property type="evidence" value="ECO:0007669"/>
    <property type="project" value="UniProtKB-KW"/>
</dbReference>
<proteinExistence type="inferred from homology"/>
<dbReference type="GO" id="GO:0006260">
    <property type="term" value="P:DNA replication"/>
    <property type="evidence" value="ECO:0007669"/>
    <property type="project" value="UniProtKB-KW"/>
</dbReference>
<evidence type="ECO:0000256" key="4">
    <source>
        <dbReference type="ARBA" id="ARBA00022695"/>
    </source>
</evidence>
<keyword evidence="4" id="KW-0548">Nucleotidyltransferase</keyword>
<evidence type="ECO:0000313" key="10">
    <source>
        <dbReference type="EMBL" id="CAC5421904.1"/>
    </source>
</evidence>
<comment type="catalytic activity">
    <reaction evidence="8">
        <text>DNA(n) + a 2'-deoxyribonucleoside 5'-triphosphate = DNA(n+1) + diphosphate</text>
        <dbReference type="Rhea" id="RHEA:22508"/>
        <dbReference type="Rhea" id="RHEA-COMP:17339"/>
        <dbReference type="Rhea" id="RHEA-COMP:17340"/>
        <dbReference type="ChEBI" id="CHEBI:33019"/>
        <dbReference type="ChEBI" id="CHEBI:61560"/>
        <dbReference type="ChEBI" id="CHEBI:173112"/>
        <dbReference type="EC" id="2.7.7.7"/>
    </reaction>
</comment>
<dbReference type="OrthoDB" id="6143194at2759"/>
<dbReference type="Pfam" id="PF03175">
    <property type="entry name" value="DNA_pol_B_2"/>
    <property type="match status" value="2"/>
</dbReference>
<dbReference type="AlphaFoldDB" id="A0A6J8EMV0"/>
<keyword evidence="3" id="KW-0808">Transferase</keyword>
<evidence type="ECO:0000313" key="11">
    <source>
        <dbReference type="Proteomes" id="UP000507470"/>
    </source>
</evidence>
<keyword evidence="7" id="KW-0238">DNA-binding</keyword>
<evidence type="ECO:0000256" key="8">
    <source>
        <dbReference type="ARBA" id="ARBA00049244"/>
    </source>
</evidence>
<feature type="domain" description="DNA-directed DNA polymerase family B mitochondria/virus" evidence="9">
    <location>
        <begin position="2"/>
        <end position="144"/>
    </location>
</feature>
<dbReference type="EC" id="2.7.7.7" evidence="2"/>
<accession>A0A6J8EMV0</accession>
<dbReference type="Gene3D" id="1.10.287.690">
    <property type="entry name" value="Helix hairpin bin"/>
    <property type="match status" value="1"/>
</dbReference>
<dbReference type="PRINTS" id="PR00106">
    <property type="entry name" value="DNAPOLB"/>
</dbReference>
<dbReference type="GO" id="GO:0000166">
    <property type="term" value="F:nucleotide binding"/>
    <property type="evidence" value="ECO:0007669"/>
    <property type="project" value="InterPro"/>
</dbReference>
<dbReference type="InterPro" id="IPR023211">
    <property type="entry name" value="DNA_pol_palm_dom_sf"/>
</dbReference>
<dbReference type="Gene3D" id="3.90.1600.10">
    <property type="entry name" value="Palm domain of DNA polymerase"/>
    <property type="match status" value="2"/>
</dbReference>
<protein>
    <recommendedName>
        <fullName evidence="2">DNA-directed DNA polymerase</fullName>
        <ecNumber evidence="2">2.7.7.7</ecNumber>
    </recommendedName>
</protein>
<evidence type="ECO:0000259" key="9">
    <source>
        <dbReference type="Pfam" id="PF03175"/>
    </source>
</evidence>
<dbReference type="EMBL" id="CACVKT020009453">
    <property type="protein sequence ID" value="CAC5421904.1"/>
    <property type="molecule type" value="Genomic_DNA"/>
</dbReference>